<protein>
    <submittedName>
        <fullName evidence="3">Sulfite oxidase-like oxidoreductase</fullName>
    </submittedName>
</protein>
<gene>
    <name evidence="3" type="ORF">O0235_00100</name>
</gene>
<reference evidence="3 4" key="1">
    <citation type="journal article" date="2023" name="ISME J.">
        <title>Thermophilic Dehalococcoidia with unusual traits shed light on an unexpected past.</title>
        <authorList>
            <person name="Palmer M."/>
            <person name="Covington J.K."/>
            <person name="Zhou E.M."/>
            <person name="Thomas S.C."/>
            <person name="Habib N."/>
            <person name="Seymour C.O."/>
            <person name="Lai D."/>
            <person name="Johnston J."/>
            <person name="Hashimi A."/>
            <person name="Jiao J.Y."/>
            <person name="Muok A.R."/>
            <person name="Liu L."/>
            <person name="Xian W.D."/>
            <person name="Zhi X.Y."/>
            <person name="Li M.M."/>
            <person name="Silva L.P."/>
            <person name="Bowen B.P."/>
            <person name="Louie K."/>
            <person name="Briegel A."/>
            <person name="Pett-Ridge J."/>
            <person name="Weber P.K."/>
            <person name="Tocheva E.I."/>
            <person name="Woyke T."/>
            <person name="Northen T.R."/>
            <person name="Mayali X."/>
            <person name="Li W.J."/>
            <person name="Hedlund B.P."/>
        </authorList>
    </citation>
    <scope>NUCLEOTIDE SEQUENCE [LARGE SCALE GENOMIC DNA]</scope>
    <source>
        <strain evidence="3 4">YIM 72310</strain>
    </source>
</reference>
<sequence length="307" mass="34769">MHDAEERQHLDAVAALEVGLDEPFRELICADDRRRQQQEPPIAPGDCQPRAGPARCARFFHPLQCTPSPASPRATRLARPEFEPLRSSRPLIRSGGTANVHHGIERTAPRRQTPPAPGQHLTTGWPVLHYGSIPRIDLESWRFHVWGLVEEEKSFTWEEFNALGQVTDTSDIHCVTTWSKFDNTWQGVPFRALYDAIRLKPEAKYAMIHCYGGYTTNLPLEDLLREGVLFAHSHDGQPLTKEHGWPMRLVVPHLYFWKSAKWVGGIQFLDRDRPGFWETYGYHNYGDPGRSSATPDPAGASPPLSGR</sequence>
<dbReference type="EMBL" id="CP115149">
    <property type="protein sequence ID" value="WBL36073.1"/>
    <property type="molecule type" value="Genomic_DNA"/>
</dbReference>
<organism evidence="3 4">
    <name type="scientific">Tepidiforma flava</name>
    <dbReference type="NCBI Taxonomy" id="3004094"/>
    <lineage>
        <taxon>Bacteria</taxon>
        <taxon>Bacillati</taxon>
        <taxon>Chloroflexota</taxon>
        <taxon>Tepidiformia</taxon>
        <taxon>Tepidiformales</taxon>
        <taxon>Tepidiformaceae</taxon>
        <taxon>Tepidiforma</taxon>
    </lineage>
</organism>
<name>A0ABY7M7S8_9CHLR</name>
<dbReference type="SUPFAM" id="SSF56524">
    <property type="entry name" value="Oxidoreductase molybdopterin-binding domain"/>
    <property type="match status" value="1"/>
</dbReference>
<feature type="region of interest" description="Disordered" evidence="1">
    <location>
        <begin position="87"/>
        <end position="118"/>
    </location>
</feature>
<evidence type="ECO:0000313" key="4">
    <source>
        <dbReference type="Proteomes" id="UP001212803"/>
    </source>
</evidence>
<feature type="region of interest" description="Disordered" evidence="1">
    <location>
        <begin position="288"/>
        <end position="307"/>
    </location>
</feature>
<dbReference type="PANTHER" id="PTHR43032:SF4">
    <property type="entry name" value="OXIDOREDUCTASE MOLYBDOPTERIN-BINDING DOMAIN-CONTAINING PROTEIN"/>
    <property type="match status" value="1"/>
</dbReference>
<dbReference type="Gene3D" id="3.90.420.10">
    <property type="entry name" value="Oxidoreductase, molybdopterin-binding domain"/>
    <property type="match status" value="1"/>
</dbReference>
<proteinExistence type="predicted"/>
<dbReference type="InterPro" id="IPR036374">
    <property type="entry name" value="OxRdtase_Mopterin-bd_sf"/>
</dbReference>
<feature type="domain" description="Oxidoreductase molybdopterin-binding" evidence="2">
    <location>
        <begin position="131"/>
        <end position="277"/>
    </location>
</feature>
<evidence type="ECO:0000256" key="1">
    <source>
        <dbReference type="SAM" id="MobiDB-lite"/>
    </source>
</evidence>
<dbReference type="RefSeq" id="WP_270056598.1">
    <property type="nucleotide sequence ID" value="NZ_CP115149.1"/>
</dbReference>
<dbReference type="Pfam" id="PF00174">
    <property type="entry name" value="Oxidored_molyb"/>
    <property type="match status" value="1"/>
</dbReference>
<dbReference type="InterPro" id="IPR000572">
    <property type="entry name" value="OxRdtase_Mopterin-bd_dom"/>
</dbReference>
<accession>A0ABY7M7S8</accession>
<evidence type="ECO:0000313" key="3">
    <source>
        <dbReference type="EMBL" id="WBL36073.1"/>
    </source>
</evidence>
<dbReference type="PANTHER" id="PTHR43032">
    <property type="entry name" value="PROTEIN-METHIONINE-SULFOXIDE REDUCTASE"/>
    <property type="match status" value="1"/>
</dbReference>
<dbReference type="Proteomes" id="UP001212803">
    <property type="component" value="Chromosome"/>
</dbReference>
<evidence type="ECO:0000259" key="2">
    <source>
        <dbReference type="Pfam" id="PF00174"/>
    </source>
</evidence>
<keyword evidence="4" id="KW-1185">Reference proteome</keyword>
<dbReference type="CDD" id="cd02109">
    <property type="entry name" value="arch_bact_SO_family_Moco"/>
    <property type="match status" value="1"/>
</dbReference>